<feature type="transmembrane region" description="Helical" evidence="7">
    <location>
        <begin position="234"/>
        <end position="256"/>
    </location>
</feature>
<keyword evidence="2 7" id="KW-0813">Transport</keyword>
<evidence type="ECO:0000256" key="2">
    <source>
        <dbReference type="ARBA" id="ARBA00022448"/>
    </source>
</evidence>
<feature type="transmembrane region" description="Helical" evidence="7">
    <location>
        <begin position="276"/>
        <end position="299"/>
    </location>
</feature>
<evidence type="ECO:0000256" key="4">
    <source>
        <dbReference type="ARBA" id="ARBA00022692"/>
    </source>
</evidence>
<feature type="transmembrane region" description="Helical" evidence="7">
    <location>
        <begin position="129"/>
        <end position="156"/>
    </location>
</feature>
<evidence type="ECO:0000259" key="8">
    <source>
        <dbReference type="PROSITE" id="PS50928"/>
    </source>
</evidence>
<proteinExistence type="inferred from homology"/>
<gene>
    <name evidence="9" type="ORF">GCM10010412_081840</name>
</gene>
<comment type="subcellular location">
    <subcellularLocation>
        <location evidence="1 7">Cell membrane</location>
        <topology evidence="1 7">Multi-pass membrane protein</topology>
    </subcellularLocation>
</comment>
<feature type="transmembrane region" description="Helical" evidence="7">
    <location>
        <begin position="95"/>
        <end position="117"/>
    </location>
</feature>
<evidence type="ECO:0000313" key="9">
    <source>
        <dbReference type="EMBL" id="GAA2691522.1"/>
    </source>
</evidence>
<comment type="caution">
    <text evidence="9">The sequence shown here is derived from an EMBL/GenBank/DDBJ whole genome shotgun (WGS) entry which is preliminary data.</text>
</comment>
<evidence type="ECO:0000256" key="5">
    <source>
        <dbReference type="ARBA" id="ARBA00022989"/>
    </source>
</evidence>
<protein>
    <submittedName>
        <fullName evidence="9">ABC transporter permease</fullName>
    </submittedName>
</protein>
<comment type="similarity">
    <text evidence="7">Belongs to the binding-protein-dependent transport system permease family.</text>
</comment>
<keyword evidence="5 7" id="KW-1133">Transmembrane helix</keyword>
<dbReference type="Pfam" id="PF00528">
    <property type="entry name" value="BPD_transp_1"/>
    <property type="match status" value="1"/>
</dbReference>
<organism evidence="9 10">
    <name type="scientific">Nonomuraea recticatena</name>
    <dbReference type="NCBI Taxonomy" id="46178"/>
    <lineage>
        <taxon>Bacteria</taxon>
        <taxon>Bacillati</taxon>
        <taxon>Actinomycetota</taxon>
        <taxon>Actinomycetes</taxon>
        <taxon>Streptosporangiales</taxon>
        <taxon>Streptosporangiaceae</taxon>
        <taxon>Nonomuraea</taxon>
    </lineage>
</organism>
<name>A0ABP6FFW7_9ACTN</name>
<keyword evidence="6 7" id="KW-0472">Membrane</keyword>
<evidence type="ECO:0000256" key="1">
    <source>
        <dbReference type="ARBA" id="ARBA00004651"/>
    </source>
</evidence>
<dbReference type="Pfam" id="PF19300">
    <property type="entry name" value="BPD_transp_1_N"/>
    <property type="match status" value="1"/>
</dbReference>
<dbReference type="InterPro" id="IPR000515">
    <property type="entry name" value="MetI-like"/>
</dbReference>
<dbReference type="PANTHER" id="PTHR43163">
    <property type="entry name" value="DIPEPTIDE TRANSPORT SYSTEM PERMEASE PROTEIN DPPB-RELATED"/>
    <property type="match status" value="1"/>
</dbReference>
<keyword evidence="4 7" id="KW-0812">Transmembrane</keyword>
<sequence length="313" mass="31659">MRRGLIRAAALLLAASVVVFLITEALPGDAADVRGGGRATAEQLARLRAAEGLDRPLPFRYLDWLGGVLTGDPGRSLITGRSVADLVAQRAPVTLTLAVVALALAVPLMLALAWAAVRGPRRLRPAVTASVVAGAVGPQVVVAAGLVALLSAAWGLVPPVSLLPTDEPAWQRPDLLVLPVLTLALPTAGYGAALLRGAIADVTARPFVRDAELRGLPSGAVLLRYVLPMIAAPAARLLAVIAGGLVAGTAVVETLFGLAGLGELLVTAIGVRDIPVIQAVASLAAGVVVAGLLAADAVARVMDPRTGSKAVSL</sequence>
<evidence type="ECO:0000256" key="6">
    <source>
        <dbReference type="ARBA" id="ARBA00023136"/>
    </source>
</evidence>
<dbReference type="PANTHER" id="PTHR43163:SF3">
    <property type="entry name" value="PEPTIDE ABC TRANSPORTER PERMEASE PROTEIN"/>
    <property type="match status" value="1"/>
</dbReference>
<dbReference type="InterPro" id="IPR035906">
    <property type="entry name" value="MetI-like_sf"/>
</dbReference>
<dbReference type="Proteomes" id="UP001501666">
    <property type="component" value="Unassembled WGS sequence"/>
</dbReference>
<keyword evidence="10" id="KW-1185">Reference proteome</keyword>
<reference evidence="10" key="1">
    <citation type="journal article" date="2019" name="Int. J. Syst. Evol. Microbiol.">
        <title>The Global Catalogue of Microorganisms (GCM) 10K type strain sequencing project: providing services to taxonomists for standard genome sequencing and annotation.</title>
        <authorList>
            <consortium name="The Broad Institute Genomics Platform"/>
            <consortium name="The Broad Institute Genome Sequencing Center for Infectious Disease"/>
            <person name="Wu L."/>
            <person name="Ma J."/>
        </authorList>
    </citation>
    <scope>NUCLEOTIDE SEQUENCE [LARGE SCALE GENOMIC DNA]</scope>
    <source>
        <strain evidence="10">JCM 6835</strain>
    </source>
</reference>
<feature type="domain" description="ABC transmembrane type-1" evidence="8">
    <location>
        <begin position="91"/>
        <end position="299"/>
    </location>
</feature>
<keyword evidence="3" id="KW-1003">Cell membrane</keyword>
<evidence type="ECO:0000256" key="3">
    <source>
        <dbReference type="ARBA" id="ARBA00022475"/>
    </source>
</evidence>
<evidence type="ECO:0000256" key="7">
    <source>
        <dbReference type="RuleBase" id="RU363032"/>
    </source>
</evidence>
<dbReference type="RefSeq" id="WP_346154359.1">
    <property type="nucleotide sequence ID" value="NZ_BAAATE010000033.1"/>
</dbReference>
<dbReference type="Gene3D" id="1.10.3720.10">
    <property type="entry name" value="MetI-like"/>
    <property type="match status" value="1"/>
</dbReference>
<feature type="transmembrane region" description="Helical" evidence="7">
    <location>
        <begin position="176"/>
        <end position="195"/>
    </location>
</feature>
<dbReference type="SUPFAM" id="SSF161098">
    <property type="entry name" value="MetI-like"/>
    <property type="match status" value="1"/>
</dbReference>
<dbReference type="InterPro" id="IPR045621">
    <property type="entry name" value="BPD_transp_1_N"/>
</dbReference>
<dbReference type="PROSITE" id="PS50928">
    <property type="entry name" value="ABC_TM1"/>
    <property type="match status" value="1"/>
</dbReference>
<dbReference type="EMBL" id="BAAATE010000033">
    <property type="protein sequence ID" value="GAA2691522.1"/>
    <property type="molecule type" value="Genomic_DNA"/>
</dbReference>
<evidence type="ECO:0000313" key="10">
    <source>
        <dbReference type="Proteomes" id="UP001501666"/>
    </source>
</evidence>
<accession>A0ABP6FFW7</accession>